<accession>A0A1Y2FZ78</accession>
<dbReference type="InParanoid" id="A0A1Y2FZ78"/>
<keyword evidence="3" id="KW-1185">Reference proteome</keyword>
<protein>
    <submittedName>
        <fullName evidence="2">Uncharacterized protein</fullName>
    </submittedName>
</protein>
<evidence type="ECO:0000256" key="1">
    <source>
        <dbReference type="SAM" id="Phobius"/>
    </source>
</evidence>
<keyword evidence="1" id="KW-0472">Membrane</keyword>
<keyword evidence="1" id="KW-1133">Transmembrane helix</keyword>
<feature type="transmembrane region" description="Helical" evidence="1">
    <location>
        <begin position="59"/>
        <end position="80"/>
    </location>
</feature>
<dbReference type="Proteomes" id="UP000193467">
    <property type="component" value="Unassembled WGS sequence"/>
</dbReference>
<dbReference type="OrthoDB" id="2537229at2759"/>
<keyword evidence="1" id="KW-0812">Transmembrane</keyword>
<organism evidence="2 3">
    <name type="scientific">Leucosporidium creatinivorum</name>
    <dbReference type="NCBI Taxonomy" id="106004"/>
    <lineage>
        <taxon>Eukaryota</taxon>
        <taxon>Fungi</taxon>
        <taxon>Dikarya</taxon>
        <taxon>Basidiomycota</taxon>
        <taxon>Pucciniomycotina</taxon>
        <taxon>Microbotryomycetes</taxon>
        <taxon>Leucosporidiales</taxon>
        <taxon>Leucosporidium</taxon>
    </lineage>
</organism>
<comment type="caution">
    <text evidence="2">The sequence shown here is derived from an EMBL/GenBank/DDBJ whole genome shotgun (WGS) entry which is preliminary data.</text>
</comment>
<evidence type="ECO:0000313" key="2">
    <source>
        <dbReference type="EMBL" id="ORY89397.1"/>
    </source>
</evidence>
<reference evidence="2 3" key="1">
    <citation type="submission" date="2016-07" db="EMBL/GenBank/DDBJ databases">
        <title>Pervasive Adenine N6-methylation of Active Genes in Fungi.</title>
        <authorList>
            <consortium name="DOE Joint Genome Institute"/>
            <person name="Mondo S.J."/>
            <person name="Dannebaum R.O."/>
            <person name="Kuo R.C."/>
            <person name="Labutti K."/>
            <person name="Haridas S."/>
            <person name="Kuo A."/>
            <person name="Salamov A."/>
            <person name="Ahrendt S.R."/>
            <person name="Lipzen A."/>
            <person name="Sullivan W."/>
            <person name="Andreopoulos W.B."/>
            <person name="Clum A."/>
            <person name="Lindquist E."/>
            <person name="Daum C."/>
            <person name="Ramamoorthy G.K."/>
            <person name="Gryganskyi A."/>
            <person name="Culley D."/>
            <person name="Magnuson J.K."/>
            <person name="James T.Y."/>
            <person name="O'Malley M.A."/>
            <person name="Stajich J.E."/>
            <person name="Spatafora J.W."/>
            <person name="Visel A."/>
            <person name="Grigoriev I.V."/>
        </authorList>
    </citation>
    <scope>NUCLEOTIDE SEQUENCE [LARGE SCALE GENOMIC DNA]</scope>
    <source>
        <strain evidence="2 3">62-1032</strain>
    </source>
</reference>
<feature type="transmembrane region" description="Helical" evidence="1">
    <location>
        <begin position="308"/>
        <end position="328"/>
    </location>
</feature>
<dbReference type="AlphaFoldDB" id="A0A1Y2FZ78"/>
<sequence length="381" mass="40525">MGTAESLRHGLRLLASNSKRPGLQAALVYLIVAPSASVVSSLVGSLSEYRFPHPLLTTVLHLSISLLALVGLSLLAQALLPLLPSSRRLLSTPRPSSTSSTSLSSLTPRALLLSLASNLPTRRSLLNSLTPYTLSSSLLTILLSLIELRATRITESPFWTLARLLPLPLVLLVSSAQGRGRGMIVWAVLVAGPAVGWKASAEGMLCGVSYAACLAGWVLAARKGFEEGEKEEEHVRSSPTILVHLLLCTLLLLPPLVLSQEISNAASSGHFGFFTEVGFWLQEIVMALAGLASLGGFWGLLKHLDPPTIFIVVGLKDFLLPFLFSFLLGNPLPSKAMTGSKLSDLQQIFALLALGAYHLADSWPQAATTSAEQGEGRAKEG</sequence>
<feature type="transmembrane region" description="Helical" evidence="1">
    <location>
        <begin position="241"/>
        <end position="259"/>
    </location>
</feature>
<feature type="transmembrane region" description="Helical" evidence="1">
    <location>
        <begin position="279"/>
        <end position="301"/>
    </location>
</feature>
<name>A0A1Y2FZ78_9BASI</name>
<evidence type="ECO:0000313" key="3">
    <source>
        <dbReference type="Proteomes" id="UP000193467"/>
    </source>
</evidence>
<feature type="transmembrane region" description="Helical" evidence="1">
    <location>
        <begin position="26"/>
        <end position="47"/>
    </location>
</feature>
<gene>
    <name evidence="2" type="ORF">BCR35DRAFT_300565</name>
</gene>
<dbReference type="EMBL" id="MCGR01000006">
    <property type="protein sequence ID" value="ORY89397.1"/>
    <property type="molecule type" value="Genomic_DNA"/>
</dbReference>
<proteinExistence type="predicted"/>